<name>A0ABQ5TAX4_9CAUL</name>
<organism evidence="2 3">
    <name type="scientific">Brevundimonas intermedia</name>
    <dbReference type="NCBI Taxonomy" id="74315"/>
    <lineage>
        <taxon>Bacteria</taxon>
        <taxon>Pseudomonadati</taxon>
        <taxon>Pseudomonadota</taxon>
        <taxon>Alphaproteobacteria</taxon>
        <taxon>Caulobacterales</taxon>
        <taxon>Caulobacteraceae</taxon>
        <taxon>Brevundimonas</taxon>
    </lineage>
</organism>
<dbReference type="RefSeq" id="WP_373997377.1">
    <property type="nucleotide sequence ID" value="NZ_CP169067.1"/>
</dbReference>
<evidence type="ECO:0000313" key="3">
    <source>
        <dbReference type="Proteomes" id="UP001143509"/>
    </source>
</evidence>
<dbReference type="PIRSF" id="PIRSF012608">
    <property type="entry name" value="UCP012608"/>
    <property type="match status" value="1"/>
</dbReference>
<evidence type="ECO:0000313" key="2">
    <source>
        <dbReference type="EMBL" id="GLK49235.1"/>
    </source>
</evidence>
<proteinExistence type="predicted"/>
<evidence type="ECO:0008006" key="4">
    <source>
        <dbReference type="Google" id="ProtNLM"/>
    </source>
</evidence>
<accession>A0ABQ5TAX4</accession>
<dbReference type="EMBL" id="BSFD01000006">
    <property type="protein sequence ID" value="GLK49235.1"/>
    <property type="molecule type" value="Genomic_DNA"/>
</dbReference>
<protein>
    <recommendedName>
        <fullName evidence="4">DUF2332 family protein</fullName>
    </recommendedName>
</protein>
<evidence type="ECO:0000256" key="1">
    <source>
        <dbReference type="SAM" id="MobiDB-lite"/>
    </source>
</evidence>
<feature type="compositionally biased region" description="Polar residues" evidence="1">
    <location>
        <begin position="1"/>
        <end position="11"/>
    </location>
</feature>
<dbReference type="InterPro" id="IPR011200">
    <property type="entry name" value="UCP012608"/>
</dbReference>
<gene>
    <name evidence="2" type="ORF">GCM10017620_22080</name>
</gene>
<reference evidence="2" key="1">
    <citation type="journal article" date="2014" name="Int. J. Syst. Evol. Microbiol.">
        <title>Complete genome of a new Firmicutes species belonging to the dominant human colonic microbiota ('Ruminococcus bicirculans') reveals two chromosomes and a selective capacity to utilize plant glucans.</title>
        <authorList>
            <consortium name="NISC Comparative Sequencing Program"/>
            <person name="Wegmann U."/>
            <person name="Louis P."/>
            <person name="Goesmann A."/>
            <person name="Henrissat B."/>
            <person name="Duncan S.H."/>
            <person name="Flint H.J."/>
        </authorList>
    </citation>
    <scope>NUCLEOTIDE SEQUENCE</scope>
    <source>
        <strain evidence="2">VKM B-1499</strain>
    </source>
</reference>
<keyword evidence="3" id="KW-1185">Reference proteome</keyword>
<dbReference type="Proteomes" id="UP001143509">
    <property type="component" value="Unassembled WGS sequence"/>
</dbReference>
<reference evidence="2" key="2">
    <citation type="submission" date="2023-01" db="EMBL/GenBank/DDBJ databases">
        <authorList>
            <person name="Sun Q."/>
            <person name="Evtushenko L."/>
        </authorList>
    </citation>
    <scope>NUCLEOTIDE SEQUENCE</scope>
    <source>
        <strain evidence="2">VKM B-1499</strain>
    </source>
</reference>
<sequence>MKTVQRQQTYQPLPEVQSPKKLEKMSLKTDGTQDFLLTADRCRAMGSTFIASVLESVVAQLPRAPVSAAMICNWPGDPAAAALALRVNGALHALARRGTPKRLAQLYRGEHDDFDGAIAAALSEQDQFIADWLRHPTQTNEVARAGATMAALMASARQWGMPFELLELGSSCGLNLNLAHYAYRLGGTEAGDRVSTVRIEPRWRGAPPPMVPVSIATARGVDLHPLDASDPQDRERLLAFAWADQPARMDRLEKALEIARVHPPRVDLGDAPAWLAQRLAEPQRAGHCRAVVHTMFLQYLDQRHRADLTAILDAAGSRATPDGPLVWISFEWTPDRSEVELRLTTWPNGETRVLAKCHPYGDAVEWLDGDTGSLAP</sequence>
<dbReference type="Pfam" id="PF10094">
    <property type="entry name" value="DUF2332"/>
    <property type="match status" value="1"/>
</dbReference>
<feature type="region of interest" description="Disordered" evidence="1">
    <location>
        <begin position="1"/>
        <end position="22"/>
    </location>
</feature>
<comment type="caution">
    <text evidence="2">The sequence shown here is derived from an EMBL/GenBank/DDBJ whole genome shotgun (WGS) entry which is preliminary data.</text>
</comment>